<dbReference type="AlphaFoldDB" id="A0AAV3AB88"/>
<dbReference type="Proteomes" id="UP001181693">
    <property type="component" value="Unassembled WGS sequence"/>
</dbReference>
<gene>
    <name evidence="1" type="ORF">GDO54_018187</name>
</gene>
<dbReference type="EMBL" id="DYDO01000007">
    <property type="protein sequence ID" value="DBA21576.1"/>
    <property type="molecule type" value="Genomic_DNA"/>
</dbReference>
<comment type="caution">
    <text evidence="1">The sequence shown here is derived from an EMBL/GenBank/DDBJ whole genome shotgun (WGS) entry which is preliminary data.</text>
</comment>
<name>A0AAV3AB88_PYXAD</name>
<evidence type="ECO:0000313" key="1">
    <source>
        <dbReference type="EMBL" id="DBA21576.1"/>
    </source>
</evidence>
<evidence type="ECO:0000313" key="2">
    <source>
        <dbReference type="Proteomes" id="UP001181693"/>
    </source>
</evidence>
<proteinExistence type="predicted"/>
<sequence>MLHKQKYPVFSRPPDIIITAVSFEGKKCKQFTLPRFFMSFLTCLCSAGIGIDIAQAERLVFYIITETFPRYAEILTMILLVIPRTMLGVPEVLLQPLCVEAVALVAN</sequence>
<accession>A0AAV3AB88</accession>
<keyword evidence="2" id="KW-1185">Reference proteome</keyword>
<organism evidence="1 2">
    <name type="scientific">Pyxicephalus adspersus</name>
    <name type="common">African bullfrog</name>
    <dbReference type="NCBI Taxonomy" id="30357"/>
    <lineage>
        <taxon>Eukaryota</taxon>
        <taxon>Metazoa</taxon>
        <taxon>Chordata</taxon>
        <taxon>Craniata</taxon>
        <taxon>Vertebrata</taxon>
        <taxon>Euteleostomi</taxon>
        <taxon>Amphibia</taxon>
        <taxon>Batrachia</taxon>
        <taxon>Anura</taxon>
        <taxon>Neobatrachia</taxon>
        <taxon>Ranoidea</taxon>
        <taxon>Pyxicephalidae</taxon>
        <taxon>Pyxicephalinae</taxon>
        <taxon>Pyxicephalus</taxon>
    </lineage>
</organism>
<protein>
    <submittedName>
        <fullName evidence="1">Uncharacterized protein</fullName>
    </submittedName>
</protein>
<reference evidence="1" key="1">
    <citation type="thesis" date="2020" institute="ProQuest LLC" country="789 East Eisenhower Parkway, Ann Arbor, MI, USA">
        <title>Comparative Genomics and Chromosome Evolution.</title>
        <authorList>
            <person name="Mudd A.B."/>
        </authorList>
    </citation>
    <scope>NUCLEOTIDE SEQUENCE</scope>
    <source>
        <strain evidence="1">1538</strain>
        <tissue evidence="1">Blood</tissue>
    </source>
</reference>